<dbReference type="CDD" id="cd01109">
    <property type="entry name" value="HTH_YyaN"/>
    <property type="match status" value="1"/>
</dbReference>
<reference evidence="4" key="1">
    <citation type="journal article" date="2019" name="Int. J. Syst. Evol. Microbiol.">
        <title>The Global Catalogue of Microorganisms (GCM) 10K type strain sequencing project: providing services to taxonomists for standard genome sequencing and annotation.</title>
        <authorList>
            <consortium name="The Broad Institute Genomics Platform"/>
            <consortium name="The Broad Institute Genome Sequencing Center for Infectious Disease"/>
            <person name="Wu L."/>
            <person name="Ma J."/>
        </authorList>
    </citation>
    <scope>NUCLEOTIDE SEQUENCE [LARGE SCALE GENOMIC DNA]</scope>
    <source>
        <strain evidence="4">KCTC 52640</strain>
    </source>
</reference>
<dbReference type="Gene3D" id="1.10.1660.10">
    <property type="match status" value="1"/>
</dbReference>
<protein>
    <submittedName>
        <fullName evidence="3">MerR family transcriptional regulator</fullName>
    </submittedName>
</protein>
<dbReference type="PANTHER" id="PTHR30204:SF98">
    <property type="entry name" value="HTH-TYPE TRANSCRIPTIONAL REGULATOR ADHR"/>
    <property type="match status" value="1"/>
</dbReference>
<sequence>MRIAEFAERSGVGVHTLRYYERIGLLPAIARNVSGHRQFSEGDLDWVAFITRLKNMGMPLAQIRRYAQLRAQGDSTAHARMILLQEHATAMAAKIATAQDHLATIHDKIAYYRSL</sequence>
<evidence type="ECO:0000256" key="1">
    <source>
        <dbReference type="ARBA" id="ARBA00023125"/>
    </source>
</evidence>
<dbReference type="PROSITE" id="PS50937">
    <property type="entry name" value="HTH_MERR_2"/>
    <property type="match status" value="1"/>
</dbReference>
<proteinExistence type="predicted"/>
<dbReference type="Pfam" id="PF13411">
    <property type="entry name" value="MerR_1"/>
    <property type="match status" value="1"/>
</dbReference>
<dbReference type="SUPFAM" id="SSF46955">
    <property type="entry name" value="Putative DNA-binding domain"/>
    <property type="match status" value="1"/>
</dbReference>
<name>A0ABV7EME2_9GAMM</name>
<dbReference type="PRINTS" id="PR00040">
    <property type="entry name" value="HTHMERR"/>
</dbReference>
<keyword evidence="4" id="KW-1185">Reference proteome</keyword>
<organism evidence="3 4">
    <name type="scientific">Salinisphaera aquimarina</name>
    <dbReference type="NCBI Taxonomy" id="2094031"/>
    <lineage>
        <taxon>Bacteria</taxon>
        <taxon>Pseudomonadati</taxon>
        <taxon>Pseudomonadota</taxon>
        <taxon>Gammaproteobacteria</taxon>
        <taxon>Salinisphaerales</taxon>
        <taxon>Salinisphaeraceae</taxon>
        <taxon>Salinisphaera</taxon>
    </lineage>
</organism>
<dbReference type="InterPro" id="IPR047057">
    <property type="entry name" value="MerR_fam"/>
</dbReference>
<gene>
    <name evidence="3" type="ORF">ACFOSU_08085</name>
</gene>
<evidence type="ECO:0000313" key="4">
    <source>
        <dbReference type="Proteomes" id="UP001595462"/>
    </source>
</evidence>
<keyword evidence="1" id="KW-0238">DNA-binding</keyword>
<comment type="caution">
    <text evidence="3">The sequence shown here is derived from an EMBL/GenBank/DDBJ whole genome shotgun (WGS) entry which is preliminary data.</text>
</comment>
<dbReference type="Proteomes" id="UP001595462">
    <property type="component" value="Unassembled WGS sequence"/>
</dbReference>
<dbReference type="InterPro" id="IPR009061">
    <property type="entry name" value="DNA-bd_dom_put_sf"/>
</dbReference>
<dbReference type="InterPro" id="IPR000551">
    <property type="entry name" value="MerR-type_HTH_dom"/>
</dbReference>
<dbReference type="SMART" id="SM00422">
    <property type="entry name" value="HTH_MERR"/>
    <property type="match status" value="1"/>
</dbReference>
<dbReference type="EMBL" id="JBHRSS010000003">
    <property type="protein sequence ID" value="MFC3103849.1"/>
    <property type="molecule type" value="Genomic_DNA"/>
</dbReference>
<dbReference type="RefSeq" id="WP_380688273.1">
    <property type="nucleotide sequence ID" value="NZ_JBHRSS010000003.1"/>
</dbReference>
<evidence type="ECO:0000259" key="2">
    <source>
        <dbReference type="PROSITE" id="PS50937"/>
    </source>
</evidence>
<feature type="domain" description="HTH merR-type" evidence="2">
    <location>
        <begin position="1"/>
        <end position="69"/>
    </location>
</feature>
<evidence type="ECO:0000313" key="3">
    <source>
        <dbReference type="EMBL" id="MFC3103849.1"/>
    </source>
</evidence>
<accession>A0ABV7EME2</accession>
<dbReference type="PANTHER" id="PTHR30204">
    <property type="entry name" value="REDOX-CYCLING DRUG-SENSING TRANSCRIPTIONAL ACTIVATOR SOXR"/>
    <property type="match status" value="1"/>
</dbReference>